<gene>
    <name evidence="2" type="primary">LOC127751694</name>
</gene>
<accession>A0A9C6X9J3</accession>
<name>A0A9C6X9J3_FRAOC</name>
<dbReference type="GeneID" id="127751694"/>
<evidence type="ECO:0000313" key="1">
    <source>
        <dbReference type="Proteomes" id="UP000504606"/>
    </source>
</evidence>
<dbReference type="RefSeq" id="XP_052131619.1">
    <property type="nucleotide sequence ID" value="XM_052275659.1"/>
</dbReference>
<protein>
    <submittedName>
        <fullName evidence="2">Uncharacterized protein LOC127751694</fullName>
    </submittedName>
</protein>
<evidence type="ECO:0000313" key="2">
    <source>
        <dbReference type="RefSeq" id="XP_052131619.1"/>
    </source>
</evidence>
<sequence length="143" mass="16003">MVPLHLASVKCKALYVEKMKSSVKDSEWCNNLLIGVFGEEQASVLRCRLQGEKSKENIKVFKEVLPDFLKCATKEYKTWKRSFLRTDAEGNQVQVFDESAITSYVNGLEGYLGQRCKAMYARLHPTPAKAKAKAAPAAAAEQQ</sequence>
<dbReference type="AlphaFoldDB" id="A0A9C6X9J3"/>
<dbReference type="Proteomes" id="UP000504606">
    <property type="component" value="Unplaced"/>
</dbReference>
<organism evidence="1 2">
    <name type="scientific">Frankliniella occidentalis</name>
    <name type="common">Western flower thrips</name>
    <name type="synonym">Euthrips occidentalis</name>
    <dbReference type="NCBI Taxonomy" id="133901"/>
    <lineage>
        <taxon>Eukaryota</taxon>
        <taxon>Metazoa</taxon>
        <taxon>Ecdysozoa</taxon>
        <taxon>Arthropoda</taxon>
        <taxon>Hexapoda</taxon>
        <taxon>Insecta</taxon>
        <taxon>Pterygota</taxon>
        <taxon>Neoptera</taxon>
        <taxon>Paraneoptera</taxon>
        <taxon>Thysanoptera</taxon>
        <taxon>Terebrantia</taxon>
        <taxon>Thripoidea</taxon>
        <taxon>Thripidae</taxon>
        <taxon>Frankliniella</taxon>
    </lineage>
</organism>
<reference evidence="2" key="1">
    <citation type="submission" date="2025-08" db="UniProtKB">
        <authorList>
            <consortium name="RefSeq"/>
        </authorList>
    </citation>
    <scope>IDENTIFICATION</scope>
    <source>
        <tissue evidence="2">Whole organism</tissue>
    </source>
</reference>
<keyword evidence="1" id="KW-1185">Reference proteome</keyword>
<dbReference type="KEGG" id="foc:127751694"/>
<proteinExistence type="predicted"/>
<feature type="non-terminal residue" evidence="2">
    <location>
        <position position="143"/>
    </location>
</feature>